<reference evidence="1 2" key="1">
    <citation type="journal article" date="2021" name="BMC Genomics">
        <title>Datura genome reveals duplications of psychoactive alkaloid biosynthetic genes and high mutation rate following tissue culture.</title>
        <authorList>
            <person name="Rajewski A."/>
            <person name="Carter-House D."/>
            <person name="Stajich J."/>
            <person name="Litt A."/>
        </authorList>
    </citation>
    <scope>NUCLEOTIDE SEQUENCE [LARGE SCALE GENOMIC DNA]</scope>
    <source>
        <strain evidence="1">AR-01</strain>
    </source>
</reference>
<organism evidence="1 2">
    <name type="scientific">Datura stramonium</name>
    <name type="common">Jimsonweed</name>
    <name type="synonym">Common thornapple</name>
    <dbReference type="NCBI Taxonomy" id="4076"/>
    <lineage>
        <taxon>Eukaryota</taxon>
        <taxon>Viridiplantae</taxon>
        <taxon>Streptophyta</taxon>
        <taxon>Embryophyta</taxon>
        <taxon>Tracheophyta</taxon>
        <taxon>Spermatophyta</taxon>
        <taxon>Magnoliopsida</taxon>
        <taxon>eudicotyledons</taxon>
        <taxon>Gunneridae</taxon>
        <taxon>Pentapetalae</taxon>
        <taxon>asterids</taxon>
        <taxon>lamiids</taxon>
        <taxon>Solanales</taxon>
        <taxon>Solanaceae</taxon>
        <taxon>Solanoideae</taxon>
        <taxon>Datureae</taxon>
        <taxon>Datura</taxon>
    </lineage>
</organism>
<protein>
    <submittedName>
        <fullName evidence="1">Uncharacterized protein</fullName>
    </submittedName>
</protein>
<name>A0ABS8SZQ7_DATST</name>
<evidence type="ECO:0000313" key="2">
    <source>
        <dbReference type="Proteomes" id="UP000823775"/>
    </source>
</evidence>
<accession>A0ABS8SZQ7</accession>
<sequence length="100" mass="11572">MARKINFQEGDKKEKIARYLDQVRRNLLQTIEQIEDKSDTSMKSNSSQVNDNDEYFNLMEEVNDSQEPESINPKIIVDQSSDLPLWLRLASGEKPTLDVV</sequence>
<proteinExistence type="predicted"/>
<comment type="caution">
    <text evidence="1">The sequence shown here is derived from an EMBL/GenBank/DDBJ whole genome shotgun (WGS) entry which is preliminary data.</text>
</comment>
<evidence type="ECO:0000313" key="1">
    <source>
        <dbReference type="EMBL" id="MCD7464363.1"/>
    </source>
</evidence>
<keyword evidence="2" id="KW-1185">Reference proteome</keyword>
<dbReference type="EMBL" id="JACEIK010000957">
    <property type="protein sequence ID" value="MCD7464363.1"/>
    <property type="molecule type" value="Genomic_DNA"/>
</dbReference>
<gene>
    <name evidence="1" type="ORF">HAX54_052571</name>
</gene>
<dbReference type="Proteomes" id="UP000823775">
    <property type="component" value="Unassembled WGS sequence"/>
</dbReference>